<evidence type="ECO:0000313" key="3">
    <source>
        <dbReference type="Proteomes" id="UP000054477"/>
    </source>
</evidence>
<sequence length="60" mass="6673">MYSSTASVLARHIDEVARGQTRAPTFYALPMTYEEVDHSHLIAALTGTIFGAIHCIGWFF</sequence>
<evidence type="ECO:0000256" key="1">
    <source>
        <dbReference type="SAM" id="Phobius"/>
    </source>
</evidence>
<evidence type="ECO:0000313" key="2">
    <source>
        <dbReference type="EMBL" id="KIJ92804.1"/>
    </source>
</evidence>
<name>A0A0C9WIE5_9AGAR</name>
<feature type="transmembrane region" description="Helical" evidence="1">
    <location>
        <begin position="40"/>
        <end position="59"/>
    </location>
</feature>
<dbReference type="EMBL" id="KN838883">
    <property type="protein sequence ID" value="KIJ92804.1"/>
    <property type="molecule type" value="Genomic_DNA"/>
</dbReference>
<keyword evidence="1" id="KW-0812">Transmembrane</keyword>
<dbReference type="Proteomes" id="UP000054477">
    <property type="component" value="Unassembled WGS sequence"/>
</dbReference>
<reference evidence="3" key="2">
    <citation type="submission" date="2015-01" db="EMBL/GenBank/DDBJ databases">
        <title>Evolutionary Origins and Diversification of the Mycorrhizal Mutualists.</title>
        <authorList>
            <consortium name="DOE Joint Genome Institute"/>
            <consortium name="Mycorrhizal Genomics Consortium"/>
            <person name="Kohler A."/>
            <person name="Kuo A."/>
            <person name="Nagy L.G."/>
            <person name="Floudas D."/>
            <person name="Copeland A."/>
            <person name="Barry K.W."/>
            <person name="Cichocki N."/>
            <person name="Veneault-Fourrey C."/>
            <person name="LaButti K."/>
            <person name="Lindquist E.A."/>
            <person name="Lipzen A."/>
            <person name="Lundell T."/>
            <person name="Morin E."/>
            <person name="Murat C."/>
            <person name="Riley R."/>
            <person name="Ohm R."/>
            <person name="Sun H."/>
            <person name="Tunlid A."/>
            <person name="Henrissat B."/>
            <person name="Grigoriev I.V."/>
            <person name="Hibbett D.S."/>
            <person name="Martin F."/>
        </authorList>
    </citation>
    <scope>NUCLEOTIDE SEQUENCE [LARGE SCALE GENOMIC DNA]</scope>
    <source>
        <strain evidence="3">LaAM-08-1</strain>
    </source>
</reference>
<keyword evidence="1" id="KW-0472">Membrane</keyword>
<reference evidence="2 3" key="1">
    <citation type="submission" date="2014-04" db="EMBL/GenBank/DDBJ databases">
        <authorList>
            <consortium name="DOE Joint Genome Institute"/>
            <person name="Kuo A."/>
            <person name="Kohler A."/>
            <person name="Nagy L.G."/>
            <person name="Floudas D."/>
            <person name="Copeland A."/>
            <person name="Barry K.W."/>
            <person name="Cichocki N."/>
            <person name="Veneault-Fourrey C."/>
            <person name="LaButti K."/>
            <person name="Lindquist E.A."/>
            <person name="Lipzen A."/>
            <person name="Lundell T."/>
            <person name="Morin E."/>
            <person name="Murat C."/>
            <person name="Sun H."/>
            <person name="Tunlid A."/>
            <person name="Henrissat B."/>
            <person name="Grigoriev I.V."/>
            <person name="Hibbett D.S."/>
            <person name="Martin F."/>
            <person name="Nordberg H.P."/>
            <person name="Cantor M.N."/>
            <person name="Hua S.X."/>
        </authorList>
    </citation>
    <scope>NUCLEOTIDE SEQUENCE [LARGE SCALE GENOMIC DNA]</scope>
    <source>
        <strain evidence="2 3">LaAM-08-1</strain>
    </source>
</reference>
<dbReference type="AlphaFoldDB" id="A0A0C9WIE5"/>
<keyword evidence="1" id="KW-1133">Transmembrane helix</keyword>
<proteinExistence type="predicted"/>
<organism evidence="2 3">
    <name type="scientific">Laccaria amethystina LaAM-08-1</name>
    <dbReference type="NCBI Taxonomy" id="1095629"/>
    <lineage>
        <taxon>Eukaryota</taxon>
        <taxon>Fungi</taxon>
        <taxon>Dikarya</taxon>
        <taxon>Basidiomycota</taxon>
        <taxon>Agaricomycotina</taxon>
        <taxon>Agaricomycetes</taxon>
        <taxon>Agaricomycetidae</taxon>
        <taxon>Agaricales</taxon>
        <taxon>Agaricineae</taxon>
        <taxon>Hydnangiaceae</taxon>
        <taxon>Laccaria</taxon>
    </lineage>
</organism>
<gene>
    <name evidence="2" type="ORF">K443DRAFT_685034</name>
</gene>
<dbReference type="HOGENOM" id="CLU_2942119_0_0_1"/>
<accession>A0A0C9WIE5</accession>
<dbReference type="OrthoDB" id="9451547at2759"/>
<keyword evidence="3" id="KW-1185">Reference proteome</keyword>
<protein>
    <submittedName>
        <fullName evidence="2">Uncharacterized protein</fullName>
    </submittedName>
</protein>